<keyword evidence="5" id="KW-0229">DNA integration</keyword>
<dbReference type="Gene3D" id="1.10.150.130">
    <property type="match status" value="1"/>
</dbReference>
<organism evidence="12 13">
    <name type="scientific">Alicyclobacillus fastidiosus</name>
    <dbReference type="NCBI Taxonomy" id="392011"/>
    <lineage>
        <taxon>Bacteria</taxon>
        <taxon>Bacillati</taxon>
        <taxon>Bacillota</taxon>
        <taxon>Bacilli</taxon>
        <taxon>Bacillales</taxon>
        <taxon>Alicyclobacillaceae</taxon>
        <taxon>Alicyclobacillus</taxon>
    </lineage>
</organism>
<dbReference type="InterPro" id="IPR044068">
    <property type="entry name" value="CB"/>
</dbReference>
<keyword evidence="3" id="KW-0132">Cell division</keyword>
<dbReference type="InterPro" id="IPR013762">
    <property type="entry name" value="Integrase-like_cat_sf"/>
</dbReference>
<dbReference type="EMBL" id="JBDXSU010000013">
    <property type="protein sequence ID" value="MFB5191704.1"/>
    <property type="molecule type" value="Genomic_DNA"/>
</dbReference>
<dbReference type="Gene3D" id="1.10.443.10">
    <property type="entry name" value="Intergrase catalytic core"/>
    <property type="match status" value="1"/>
</dbReference>
<evidence type="ECO:0000313" key="13">
    <source>
        <dbReference type="Proteomes" id="UP001579974"/>
    </source>
</evidence>
<dbReference type="InterPro" id="IPR050090">
    <property type="entry name" value="Tyrosine_recombinase_XerCD"/>
</dbReference>
<feature type="domain" description="Core-binding (CB)" evidence="11">
    <location>
        <begin position="1"/>
        <end position="81"/>
    </location>
</feature>
<comment type="subcellular location">
    <subcellularLocation>
        <location evidence="1">Cytoplasm</location>
    </subcellularLocation>
</comment>
<name>A0ABV5AHE3_9BACL</name>
<comment type="caution">
    <text evidence="12">The sequence shown here is derived from an EMBL/GenBank/DDBJ whole genome shotgun (WGS) entry which is preliminary data.</text>
</comment>
<evidence type="ECO:0000313" key="12">
    <source>
        <dbReference type="EMBL" id="MFB5191704.1"/>
    </source>
</evidence>
<dbReference type="PROSITE" id="PS51900">
    <property type="entry name" value="CB"/>
    <property type="match status" value="1"/>
</dbReference>
<evidence type="ECO:0000256" key="1">
    <source>
        <dbReference type="ARBA" id="ARBA00004496"/>
    </source>
</evidence>
<feature type="domain" description="Tyr recombinase" evidence="10">
    <location>
        <begin position="102"/>
        <end position="275"/>
    </location>
</feature>
<gene>
    <name evidence="12" type="ORF">KKP3000_000481</name>
</gene>
<evidence type="ECO:0000256" key="7">
    <source>
        <dbReference type="ARBA" id="ARBA00023172"/>
    </source>
</evidence>
<dbReference type="PANTHER" id="PTHR30349:SF77">
    <property type="entry name" value="TYROSINE RECOMBINASE XERC"/>
    <property type="match status" value="1"/>
</dbReference>
<dbReference type="InterPro" id="IPR011010">
    <property type="entry name" value="DNA_brk_join_enz"/>
</dbReference>
<accession>A0ABV5AHE3</accession>
<dbReference type="Proteomes" id="UP001579974">
    <property type="component" value="Unassembled WGS sequence"/>
</dbReference>
<proteinExistence type="predicted"/>
<sequence>MRLSEASATYLNVRTQEGFSKYTIKAYRLQHQLLIRDVGDIDIENVTLALLREHLSHHTYLKPSSVGHKIRSIKSLFKWLTEEDLLARNPTFKLNEPKPGKRVPKALTIEELELLRDSCKSLLEHALVEFFFATGGRLSEVQRLNRNDIDWQRNCLTVLGKGDKEREVYFGAKARIWVERYIRERKDRDSALFVTQRSPHRMSVHQIQYIFKRIAKRCGLAERVSPHKMRHTLATVLLNQGAPLVAVQSILGHEKPETTQLYAHLSGSARQQSYQRYFVQ</sequence>
<dbReference type="InterPro" id="IPR010998">
    <property type="entry name" value="Integrase_recombinase_N"/>
</dbReference>
<evidence type="ECO:0000256" key="5">
    <source>
        <dbReference type="ARBA" id="ARBA00022908"/>
    </source>
</evidence>
<evidence type="ECO:0000259" key="10">
    <source>
        <dbReference type="PROSITE" id="PS51898"/>
    </source>
</evidence>
<evidence type="ECO:0000256" key="2">
    <source>
        <dbReference type="ARBA" id="ARBA00022490"/>
    </source>
</evidence>
<dbReference type="PANTHER" id="PTHR30349">
    <property type="entry name" value="PHAGE INTEGRASE-RELATED"/>
    <property type="match status" value="1"/>
</dbReference>
<dbReference type="InterPro" id="IPR002104">
    <property type="entry name" value="Integrase_catalytic"/>
</dbReference>
<evidence type="ECO:0000256" key="3">
    <source>
        <dbReference type="ARBA" id="ARBA00022618"/>
    </source>
</evidence>
<keyword evidence="6 9" id="KW-0238">DNA-binding</keyword>
<evidence type="ECO:0000259" key="11">
    <source>
        <dbReference type="PROSITE" id="PS51900"/>
    </source>
</evidence>
<evidence type="ECO:0000256" key="9">
    <source>
        <dbReference type="PROSITE-ProRule" id="PRU01248"/>
    </source>
</evidence>
<evidence type="ECO:0000256" key="4">
    <source>
        <dbReference type="ARBA" id="ARBA00022829"/>
    </source>
</evidence>
<keyword evidence="13" id="KW-1185">Reference proteome</keyword>
<keyword evidence="8" id="KW-0131">Cell cycle</keyword>
<dbReference type="SUPFAM" id="SSF56349">
    <property type="entry name" value="DNA breaking-rejoining enzymes"/>
    <property type="match status" value="1"/>
</dbReference>
<protein>
    <submittedName>
        <fullName evidence="12">Tyrosine-type recombinase/integrase</fullName>
    </submittedName>
</protein>
<keyword evidence="4" id="KW-0159">Chromosome partition</keyword>
<dbReference type="PROSITE" id="PS51898">
    <property type="entry name" value="TYR_RECOMBINASE"/>
    <property type="match status" value="1"/>
</dbReference>
<keyword evidence="2" id="KW-0963">Cytoplasm</keyword>
<evidence type="ECO:0000256" key="8">
    <source>
        <dbReference type="ARBA" id="ARBA00023306"/>
    </source>
</evidence>
<keyword evidence="7" id="KW-0233">DNA recombination</keyword>
<evidence type="ECO:0000256" key="6">
    <source>
        <dbReference type="ARBA" id="ARBA00023125"/>
    </source>
</evidence>
<dbReference type="Pfam" id="PF00589">
    <property type="entry name" value="Phage_integrase"/>
    <property type="match status" value="1"/>
</dbReference>
<dbReference type="RefSeq" id="WP_275474156.1">
    <property type="nucleotide sequence ID" value="NZ_CP162940.1"/>
</dbReference>
<reference evidence="12 13" key="1">
    <citation type="journal article" date="2024" name="Int. J. Mol. Sci.">
        <title>Exploration of Alicyclobacillus spp. Genome in Search of Antibiotic Resistance.</title>
        <authorList>
            <person name="Bucka-Kolendo J."/>
            <person name="Kiousi D.E."/>
            <person name="Dekowska A."/>
            <person name="Mikolajczuk-Szczyrba A."/>
            <person name="Karadedos D.M."/>
            <person name="Michael P."/>
            <person name="Galanis A."/>
            <person name="Sokolowska B."/>
        </authorList>
    </citation>
    <scope>NUCLEOTIDE SEQUENCE [LARGE SCALE GENOMIC DNA]</scope>
    <source>
        <strain evidence="12 13">KKP 3000</strain>
    </source>
</reference>